<dbReference type="RefSeq" id="WP_218099438.1">
    <property type="nucleotide sequence ID" value="NZ_CAJVCE010000008.1"/>
</dbReference>
<evidence type="ECO:0000313" key="2">
    <source>
        <dbReference type="Proteomes" id="UP000730618"/>
    </source>
</evidence>
<accession>A0ABM8VIA3</accession>
<gene>
    <name evidence="1" type="ORF">PAECIP111802_03113</name>
</gene>
<proteinExistence type="predicted"/>
<keyword evidence="2" id="KW-1185">Reference proteome</keyword>
<evidence type="ECO:0000313" key="1">
    <source>
        <dbReference type="EMBL" id="CAG7643927.1"/>
    </source>
</evidence>
<protein>
    <submittedName>
        <fullName evidence="1">Uncharacterized protein</fullName>
    </submittedName>
</protein>
<organism evidence="1 2">
    <name type="scientific">Paenibacillus allorhizosphaerae</name>
    <dbReference type="NCBI Taxonomy" id="2849866"/>
    <lineage>
        <taxon>Bacteria</taxon>
        <taxon>Bacillati</taxon>
        <taxon>Bacillota</taxon>
        <taxon>Bacilli</taxon>
        <taxon>Bacillales</taxon>
        <taxon>Paenibacillaceae</taxon>
        <taxon>Paenibacillus</taxon>
    </lineage>
</organism>
<name>A0ABM8VIA3_9BACL</name>
<dbReference type="Proteomes" id="UP000730618">
    <property type="component" value="Unassembled WGS sequence"/>
</dbReference>
<dbReference type="EMBL" id="CAJVCE010000008">
    <property type="protein sequence ID" value="CAG7643927.1"/>
    <property type="molecule type" value="Genomic_DNA"/>
</dbReference>
<sequence length="69" mass="8043">MIMTSVNFDALSKILQNTLSMEVRVENSEVADLMRIMDELGFKLKNSWASMQIPDNTVFDFWRKELVKS</sequence>
<reference evidence="1 2" key="1">
    <citation type="submission" date="2021-06" db="EMBL/GenBank/DDBJ databases">
        <authorList>
            <person name="Criscuolo A."/>
        </authorList>
    </citation>
    <scope>NUCLEOTIDE SEQUENCE [LARGE SCALE GENOMIC DNA]</scope>
    <source>
        <strain evidence="2">CIP 111802</strain>
    </source>
</reference>
<comment type="caution">
    <text evidence="1">The sequence shown here is derived from an EMBL/GenBank/DDBJ whole genome shotgun (WGS) entry which is preliminary data.</text>
</comment>